<protein>
    <recommendedName>
        <fullName evidence="3">DUF1795 domain-containing protein</fullName>
    </recommendedName>
</protein>
<organism evidence="1 2">
    <name type="scientific">Actinomadura bangladeshensis</name>
    <dbReference type="NCBI Taxonomy" id="453573"/>
    <lineage>
        <taxon>Bacteria</taxon>
        <taxon>Bacillati</taxon>
        <taxon>Actinomycetota</taxon>
        <taxon>Actinomycetes</taxon>
        <taxon>Streptosporangiales</taxon>
        <taxon>Thermomonosporaceae</taxon>
        <taxon>Actinomadura</taxon>
    </lineage>
</organism>
<dbReference type="AlphaFoldDB" id="A0A4V2XM00"/>
<evidence type="ECO:0000313" key="2">
    <source>
        <dbReference type="Proteomes" id="UP000295431"/>
    </source>
</evidence>
<reference evidence="1 2" key="1">
    <citation type="submission" date="2019-03" db="EMBL/GenBank/DDBJ databases">
        <title>Draft genome sequences of novel Actinobacteria.</title>
        <authorList>
            <person name="Sahin N."/>
            <person name="Ay H."/>
            <person name="Saygin H."/>
        </authorList>
    </citation>
    <scope>NUCLEOTIDE SEQUENCE [LARGE SCALE GENOMIC DNA]</scope>
    <source>
        <strain evidence="1 2">DSM 45347</strain>
    </source>
</reference>
<comment type="caution">
    <text evidence="1">The sequence shown here is derived from an EMBL/GenBank/DDBJ whole genome shotgun (WGS) entry which is preliminary data.</text>
</comment>
<name>A0A4V2XM00_9ACTN</name>
<gene>
    <name evidence="1" type="ORF">E1284_23640</name>
</gene>
<accession>A0A4V2XM00</accession>
<dbReference type="PROSITE" id="PS51257">
    <property type="entry name" value="PROKAR_LIPOPROTEIN"/>
    <property type="match status" value="1"/>
</dbReference>
<dbReference type="RefSeq" id="WP_131942322.1">
    <property type="nucleotide sequence ID" value="NZ_BAAAMX010000001.1"/>
</dbReference>
<dbReference type="EMBL" id="SMJW01000130">
    <property type="protein sequence ID" value="TDC12396.1"/>
    <property type="molecule type" value="Genomic_DNA"/>
</dbReference>
<evidence type="ECO:0000313" key="1">
    <source>
        <dbReference type="EMBL" id="TDC12396.1"/>
    </source>
</evidence>
<sequence length="174" mass="17459">MVGRTTAAVLAGALIVAAGCSSGGGSGETPDGFVRGTAAVLSVAYPKGWQSGPDPSLPLSVQAPGRAALLSVIKDVAARADPDMIEATMGLGPMMNAAGYRRTASKAIEVAGATAARRVDYTFTGFRGTGAPGQGIDVGVIGGNGHLHVVRITWQRGRLKDGTAEGIVDSIKVG</sequence>
<evidence type="ECO:0008006" key="3">
    <source>
        <dbReference type="Google" id="ProtNLM"/>
    </source>
</evidence>
<keyword evidence="2" id="KW-1185">Reference proteome</keyword>
<proteinExistence type="predicted"/>
<dbReference type="OrthoDB" id="3479014at2"/>
<dbReference type="Proteomes" id="UP000295431">
    <property type="component" value="Unassembled WGS sequence"/>
</dbReference>